<dbReference type="EMBL" id="CP067089">
    <property type="protein sequence ID" value="QQO10281.1"/>
    <property type="molecule type" value="Genomic_DNA"/>
</dbReference>
<accession>A0A7T8BBD1</accession>
<dbReference type="SUPFAM" id="SSF47644">
    <property type="entry name" value="Methionine synthase domain"/>
    <property type="match status" value="1"/>
</dbReference>
<feature type="binding site" description="axial binding residue" evidence="22">
    <location>
        <position position="765"/>
    </location>
    <ligand>
        <name>methylcob(III)alamin</name>
        <dbReference type="ChEBI" id="CHEBI:28115"/>
    </ligand>
    <ligandPart>
        <name>Co</name>
        <dbReference type="ChEBI" id="CHEBI:27638"/>
    </ligandPart>
</feature>
<dbReference type="RefSeq" id="WP_215627585.1">
    <property type="nucleotide sequence ID" value="NZ_CP067089.2"/>
</dbReference>
<evidence type="ECO:0000256" key="4">
    <source>
        <dbReference type="ARBA" id="ARBA00005178"/>
    </source>
</evidence>
<feature type="binding site" evidence="23">
    <location>
        <begin position="1207"/>
        <end position="1208"/>
    </location>
    <ligand>
        <name>S-adenosyl-L-methionine</name>
        <dbReference type="ChEBI" id="CHEBI:59789"/>
    </ligand>
</feature>
<dbReference type="GO" id="GO:0031419">
    <property type="term" value="F:cobalamin binding"/>
    <property type="evidence" value="ECO:0007669"/>
    <property type="project" value="UniProtKB-UniRule"/>
</dbReference>
<dbReference type="InterPro" id="IPR004223">
    <property type="entry name" value="VitB12-dep_Met_synth_activ_dom"/>
</dbReference>
<feature type="domain" description="B12-binding N-terminal" evidence="29">
    <location>
        <begin position="651"/>
        <end position="745"/>
    </location>
</feature>
<keyword evidence="11 21" id="KW-0808">Transferase</keyword>
<comment type="function">
    <text evidence="18 21">Catalyzes the transfer of a methyl group from methyl-cobalamin to homocysteine, yielding enzyme-bound cob(I)alamin and methionine. Subsequently, remethylates the cofactor using methyltetrahydrofolate.</text>
</comment>
<evidence type="ECO:0000256" key="13">
    <source>
        <dbReference type="ARBA" id="ARBA00022723"/>
    </source>
</evidence>
<dbReference type="Proteomes" id="UP000595917">
    <property type="component" value="Chromosome"/>
</dbReference>
<evidence type="ECO:0000256" key="1">
    <source>
        <dbReference type="ARBA" id="ARBA00001700"/>
    </source>
</evidence>
<evidence type="ECO:0000256" key="15">
    <source>
        <dbReference type="ARBA" id="ARBA00022833"/>
    </source>
</evidence>
<dbReference type="InterPro" id="IPR006158">
    <property type="entry name" value="Cobalamin-bd"/>
</dbReference>
<evidence type="ECO:0000313" key="30">
    <source>
        <dbReference type="EMBL" id="QQO10281.1"/>
    </source>
</evidence>
<dbReference type="SMART" id="SM01018">
    <property type="entry name" value="B12-binding_2"/>
    <property type="match status" value="1"/>
</dbReference>
<dbReference type="InterPro" id="IPR036594">
    <property type="entry name" value="Meth_synthase_dom"/>
</dbReference>
<feature type="binding site" evidence="22 24">
    <location>
        <position position="244"/>
    </location>
    <ligand>
        <name>Zn(2+)</name>
        <dbReference type="ChEBI" id="CHEBI:29105"/>
    </ligand>
</feature>
<evidence type="ECO:0000256" key="3">
    <source>
        <dbReference type="ARBA" id="ARBA00001956"/>
    </source>
</evidence>
<dbReference type="FunFam" id="3.20.20.330:FF:000001">
    <property type="entry name" value="Methionine synthase"/>
    <property type="match status" value="1"/>
</dbReference>
<protein>
    <recommendedName>
        <fullName evidence="7 20">Methionine synthase</fullName>
        <ecNumber evidence="6 20">2.1.1.13</ecNumber>
    </recommendedName>
    <alternativeName>
        <fullName evidence="19 21">5-methyltetrahydrofolate--homocysteine methyltransferase</fullName>
    </alternativeName>
</protein>
<dbReference type="Pfam" id="PF02574">
    <property type="entry name" value="S-methyl_trans"/>
    <property type="match status" value="1"/>
</dbReference>
<dbReference type="SUPFAM" id="SSF51717">
    <property type="entry name" value="Dihydropteroate synthetase-like"/>
    <property type="match status" value="1"/>
</dbReference>
<evidence type="ECO:0000256" key="22">
    <source>
        <dbReference type="PIRSR" id="PIRSR000381-1"/>
    </source>
</evidence>
<dbReference type="Pfam" id="PF00809">
    <property type="entry name" value="Pterin_bind"/>
    <property type="match status" value="1"/>
</dbReference>
<keyword evidence="13 21" id="KW-0479">Metal-binding</keyword>
<dbReference type="Gene3D" id="1.10.1240.10">
    <property type="entry name" value="Methionine synthase domain"/>
    <property type="match status" value="1"/>
</dbReference>
<keyword evidence="15 21" id="KW-0862">Zinc</keyword>
<dbReference type="KEGG" id="bhc:JFL75_05000"/>
<comment type="pathway">
    <text evidence="4 21">Amino-acid biosynthesis; L-methionine biosynthesis via de novo pathway; L-methionine from L-homocysteine (MetH route): step 1/1.</text>
</comment>
<evidence type="ECO:0000256" key="11">
    <source>
        <dbReference type="ARBA" id="ARBA00022679"/>
    </source>
</evidence>
<dbReference type="FunFam" id="3.20.20.20:FF:000002">
    <property type="entry name" value="Methionine synthase"/>
    <property type="match status" value="1"/>
</dbReference>
<dbReference type="SUPFAM" id="SSF82282">
    <property type="entry name" value="Homocysteine S-methyltransferase"/>
    <property type="match status" value="1"/>
</dbReference>
<dbReference type="PROSITE" id="PS50974">
    <property type="entry name" value="ADOMET_ACTIVATION"/>
    <property type="match status" value="1"/>
</dbReference>
<dbReference type="AlphaFoldDB" id="A0A7T8BBD1"/>
<keyword evidence="14" id="KW-0677">Repeat</keyword>
<evidence type="ECO:0000256" key="5">
    <source>
        <dbReference type="ARBA" id="ARBA00010398"/>
    </source>
</evidence>
<evidence type="ECO:0000313" key="31">
    <source>
        <dbReference type="Proteomes" id="UP000595917"/>
    </source>
</evidence>
<feature type="binding site" evidence="23">
    <location>
        <position position="951"/>
    </location>
    <ligand>
        <name>S-adenosyl-L-methionine</name>
        <dbReference type="ChEBI" id="CHEBI:59789"/>
    </ligand>
</feature>
<dbReference type="SUPFAM" id="SSF52242">
    <property type="entry name" value="Cobalamin (vitamin B12)-binding domain"/>
    <property type="match status" value="1"/>
</dbReference>
<dbReference type="Pfam" id="PF02607">
    <property type="entry name" value="B12-binding_2"/>
    <property type="match status" value="1"/>
</dbReference>
<dbReference type="PROSITE" id="PS50970">
    <property type="entry name" value="HCY"/>
    <property type="match status" value="1"/>
</dbReference>
<dbReference type="InterPro" id="IPR033706">
    <property type="entry name" value="Met_synthase_B12-bd"/>
</dbReference>
<dbReference type="PANTHER" id="PTHR45833">
    <property type="entry name" value="METHIONINE SYNTHASE"/>
    <property type="match status" value="1"/>
</dbReference>
<evidence type="ECO:0000256" key="18">
    <source>
        <dbReference type="ARBA" id="ARBA00025552"/>
    </source>
</evidence>
<dbReference type="InterPro" id="IPR011005">
    <property type="entry name" value="Dihydropteroate_synth-like_sf"/>
</dbReference>
<dbReference type="Gene3D" id="3.20.20.330">
    <property type="entry name" value="Homocysteine-binding-like domain"/>
    <property type="match status" value="1"/>
</dbReference>
<evidence type="ECO:0000256" key="2">
    <source>
        <dbReference type="ARBA" id="ARBA00001947"/>
    </source>
</evidence>
<evidence type="ECO:0000256" key="12">
    <source>
        <dbReference type="ARBA" id="ARBA00022691"/>
    </source>
</evidence>
<proteinExistence type="inferred from homology"/>
<evidence type="ECO:0000259" key="28">
    <source>
        <dbReference type="PROSITE" id="PS51332"/>
    </source>
</evidence>
<keyword evidence="9 21" id="KW-0028">Amino-acid biosynthesis</keyword>
<dbReference type="InterPro" id="IPR003726">
    <property type="entry name" value="HCY_dom"/>
</dbReference>
<comment type="cofactor">
    <cofactor evidence="3 21 22">
        <name>methylcob(III)alamin</name>
        <dbReference type="ChEBI" id="CHEBI:28115"/>
    </cofactor>
</comment>
<evidence type="ECO:0000256" key="21">
    <source>
        <dbReference type="PIRNR" id="PIRNR000381"/>
    </source>
</evidence>
<feature type="binding site" evidence="23">
    <location>
        <position position="866"/>
    </location>
    <ligand>
        <name>methylcob(III)alamin</name>
        <dbReference type="ChEBI" id="CHEBI:28115"/>
    </ligand>
</feature>
<keyword evidence="8 21" id="KW-0489">Methyltransferase</keyword>
<feature type="domain" description="AdoMet activation" evidence="27">
    <location>
        <begin position="901"/>
        <end position="1239"/>
    </location>
</feature>
<evidence type="ECO:0000256" key="9">
    <source>
        <dbReference type="ARBA" id="ARBA00022605"/>
    </source>
</evidence>
<comment type="catalytic activity">
    <reaction evidence="1 21">
        <text>(6S)-5-methyl-5,6,7,8-tetrahydrofolate + L-homocysteine = (6S)-5,6,7,8-tetrahydrofolate + L-methionine</text>
        <dbReference type="Rhea" id="RHEA:11172"/>
        <dbReference type="ChEBI" id="CHEBI:18608"/>
        <dbReference type="ChEBI" id="CHEBI:57453"/>
        <dbReference type="ChEBI" id="CHEBI:57844"/>
        <dbReference type="ChEBI" id="CHEBI:58199"/>
        <dbReference type="EC" id="2.1.1.13"/>
    </reaction>
</comment>
<dbReference type="PROSITE" id="PS51332">
    <property type="entry name" value="B12_BINDING"/>
    <property type="match status" value="1"/>
</dbReference>
<evidence type="ECO:0000256" key="19">
    <source>
        <dbReference type="ARBA" id="ARBA00031040"/>
    </source>
</evidence>
<feature type="binding site" evidence="22 24">
    <location>
        <position position="308"/>
    </location>
    <ligand>
        <name>Zn(2+)</name>
        <dbReference type="ChEBI" id="CHEBI:29105"/>
    </ligand>
</feature>
<feature type="binding site" evidence="22 24">
    <location>
        <position position="307"/>
    </location>
    <ligand>
        <name>Zn(2+)</name>
        <dbReference type="ChEBI" id="CHEBI:29105"/>
    </ligand>
</feature>
<dbReference type="NCBIfam" id="NF007024">
    <property type="entry name" value="PRK09490.1"/>
    <property type="match status" value="1"/>
</dbReference>
<dbReference type="CDD" id="cd00740">
    <property type="entry name" value="MeTr"/>
    <property type="match status" value="1"/>
</dbReference>
<evidence type="ECO:0000259" key="25">
    <source>
        <dbReference type="PROSITE" id="PS50970"/>
    </source>
</evidence>
<feature type="binding site" evidence="23">
    <location>
        <position position="1152"/>
    </location>
    <ligand>
        <name>S-adenosyl-L-methionine</name>
        <dbReference type="ChEBI" id="CHEBI:59789"/>
    </ligand>
</feature>
<dbReference type="UniPathway" id="UPA00051">
    <property type="reaction ID" value="UER00081"/>
</dbReference>
<dbReference type="EC" id="2.1.1.13" evidence="6 20"/>
<dbReference type="GO" id="GO:0008705">
    <property type="term" value="F:methionine synthase activity"/>
    <property type="evidence" value="ECO:0007669"/>
    <property type="project" value="UniProtKB-UniRule"/>
</dbReference>
<evidence type="ECO:0000256" key="14">
    <source>
        <dbReference type="ARBA" id="ARBA00022737"/>
    </source>
</evidence>
<dbReference type="PANTHER" id="PTHR45833:SF1">
    <property type="entry name" value="METHIONINE SYNTHASE"/>
    <property type="match status" value="1"/>
</dbReference>
<comment type="similarity">
    <text evidence="5">Belongs to the vitamin-B12 dependent methionine synthase family.</text>
</comment>
<feature type="domain" description="B12-binding" evidence="28">
    <location>
        <begin position="752"/>
        <end position="887"/>
    </location>
</feature>
<dbReference type="PIRSF" id="PIRSF000381">
    <property type="entry name" value="MetH"/>
    <property type="match status" value="1"/>
</dbReference>
<dbReference type="GO" id="GO:0046653">
    <property type="term" value="P:tetrahydrofolate metabolic process"/>
    <property type="evidence" value="ECO:0007669"/>
    <property type="project" value="TreeGrafter"/>
</dbReference>
<dbReference type="InterPro" id="IPR037010">
    <property type="entry name" value="VitB12-dep_Met_synth_activ_sf"/>
</dbReference>
<dbReference type="Gene3D" id="3.40.50.280">
    <property type="entry name" value="Cobalamin-binding domain"/>
    <property type="match status" value="1"/>
</dbReference>
<evidence type="ECO:0000256" key="20">
    <source>
        <dbReference type="NCBIfam" id="TIGR02082"/>
    </source>
</evidence>
<evidence type="ECO:0000256" key="6">
    <source>
        <dbReference type="ARBA" id="ARBA00012032"/>
    </source>
</evidence>
<evidence type="ECO:0000259" key="29">
    <source>
        <dbReference type="PROSITE" id="PS51337"/>
    </source>
</evidence>
<evidence type="ECO:0000256" key="24">
    <source>
        <dbReference type="PROSITE-ProRule" id="PRU00333"/>
    </source>
</evidence>
<dbReference type="NCBIfam" id="TIGR02082">
    <property type="entry name" value="metH"/>
    <property type="match status" value="1"/>
</dbReference>
<evidence type="ECO:0000256" key="17">
    <source>
        <dbReference type="ARBA" id="ARBA00023285"/>
    </source>
</evidence>
<keyword evidence="31" id="KW-1185">Reference proteome</keyword>
<dbReference type="Gene3D" id="1.10.288.10">
    <property type="entry name" value="Cobalamin-dependent Methionine Synthase, domain 2"/>
    <property type="match status" value="1"/>
</dbReference>
<dbReference type="FunFam" id="1.10.1240.10:FF:000001">
    <property type="entry name" value="Methionine synthase"/>
    <property type="match status" value="1"/>
</dbReference>
<dbReference type="Pfam" id="PF02310">
    <property type="entry name" value="B12-binding"/>
    <property type="match status" value="1"/>
</dbReference>
<feature type="binding site" evidence="23">
    <location>
        <position position="810"/>
    </location>
    <ligand>
        <name>methylcob(III)alamin</name>
        <dbReference type="ChEBI" id="CHEBI:28115"/>
    </ligand>
</feature>
<evidence type="ECO:0000256" key="7">
    <source>
        <dbReference type="ARBA" id="ARBA00013998"/>
    </source>
</evidence>
<evidence type="ECO:0000256" key="10">
    <source>
        <dbReference type="ARBA" id="ARBA00022628"/>
    </source>
</evidence>
<evidence type="ECO:0000256" key="16">
    <source>
        <dbReference type="ARBA" id="ARBA00023167"/>
    </source>
</evidence>
<evidence type="ECO:0000256" key="8">
    <source>
        <dbReference type="ARBA" id="ARBA00022603"/>
    </source>
</evidence>
<keyword evidence="17 21" id="KW-0170">Cobalt</keyword>
<feature type="binding site" evidence="23">
    <location>
        <position position="695"/>
    </location>
    <ligand>
        <name>methylcob(III)alamin</name>
        <dbReference type="ChEBI" id="CHEBI:28115"/>
    </ligand>
</feature>
<dbReference type="InterPro" id="IPR036724">
    <property type="entry name" value="Cobalamin-bd_sf"/>
</dbReference>
<dbReference type="GO" id="GO:0050667">
    <property type="term" value="P:homocysteine metabolic process"/>
    <property type="evidence" value="ECO:0007669"/>
    <property type="project" value="TreeGrafter"/>
</dbReference>
<evidence type="ECO:0000259" key="27">
    <source>
        <dbReference type="PROSITE" id="PS50974"/>
    </source>
</evidence>
<keyword evidence="10 21" id="KW-0846">Cobalamin</keyword>
<dbReference type="InterPro" id="IPR036589">
    <property type="entry name" value="HCY_dom_sf"/>
</dbReference>
<dbReference type="PROSITE" id="PS51337">
    <property type="entry name" value="B12_BINDING_NTER"/>
    <property type="match status" value="1"/>
</dbReference>
<evidence type="ECO:0000256" key="23">
    <source>
        <dbReference type="PIRSR" id="PIRSR000381-2"/>
    </source>
</evidence>
<feature type="domain" description="Hcy-binding" evidence="25">
    <location>
        <begin position="4"/>
        <end position="322"/>
    </location>
</feature>
<dbReference type="GO" id="GO:0032259">
    <property type="term" value="P:methylation"/>
    <property type="evidence" value="ECO:0007669"/>
    <property type="project" value="UniProtKB-KW"/>
</dbReference>
<feature type="binding site" evidence="23">
    <location>
        <begin position="762"/>
        <end position="766"/>
    </location>
    <ligand>
        <name>methylcob(III)alamin</name>
        <dbReference type="ChEBI" id="CHEBI:28115"/>
    </ligand>
</feature>
<comment type="domain">
    <text evidence="21">Modular enzyme with four functionally distinct domains. The isolated Hcy-binding domain catalyzes methyl transfer from free methylcobalamin to homocysteine. The Hcy-binding domain in association with the pterin-binding domain catalyzes the methylation of cob(I)alamin by methyltetrahydrofolate and the methylation of homocysteine. The B12-binding domain binds the cofactor. The AdoMet activation domain binds S-adenosyl-L-methionine. Under aerobic conditions cob(I)alamin can be converted to inactive cob(II)alamin. Reductive methylation by S-adenosyl-L-methionine and flavodoxin regenerates methylcobalamin.</text>
</comment>
<dbReference type="Gene3D" id="3.20.20.20">
    <property type="entry name" value="Dihydropteroate synthase-like"/>
    <property type="match status" value="1"/>
</dbReference>
<keyword evidence="12 21" id="KW-0949">S-adenosyl-L-methionine</keyword>
<dbReference type="InterPro" id="IPR050554">
    <property type="entry name" value="Met_Synthase/Corrinoid"/>
</dbReference>
<dbReference type="Gene3D" id="3.10.196.10">
    <property type="entry name" value="Vitamin B12-dependent methionine synthase, activation domain"/>
    <property type="match status" value="1"/>
</dbReference>
<dbReference type="InterPro" id="IPR003759">
    <property type="entry name" value="Cbl-bd_cap"/>
</dbReference>
<dbReference type="GO" id="GO:0008270">
    <property type="term" value="F:zinc ion binding"/>
    <property type="evidence" value="ECO:0007669"/>
    <property type="project" value="UniProtKB-UniRule"/>
</dbReference>
<sequence>MNIRTAIDTRIRERILILDGAMGTMIQRLGLGEDDFRGALFAGHPVPLLGCNDALCLSSPGTIVSIHEAYLKAGADIVETCSFNATSVSLADYGLEDRAYDISRAAAELAKAAAGRFSADGKPRFVAGVMGPTTKSASISPDMSDPGKRGIYWDELEAAYYDNARGLLDGGADLLMVETVFDTLNAKAALFAVSRLMEERGIDIPVMVSGTVADAAGRLLSGQTVEAFCVSVLHAKPVSLGLNCSLGAEKLHPYLRELAACSPVPVSCHPNAGMPNRLGEYDETPESMAAFMGQFMAEGLVNIAGGCCGTTPEHISALAEQAEKYQPRPPREMPRRTVFAGLEPVYAEPGKGLTDIGERTNVAGSRKFLRLIKEKKYEEALEIARDMVRRGAALIDVCMDDALLDGKTEMVRFLNLALSDPDIARVPVMADSSRWEVLEAALKCLQGKSLVNSISLKEGEAEFLRKARLARRYGAGVVVMLFDEQGQAAEYERKIAVAGRSYRILTGDGFPPEDIVFDPNVLSVATGIPEHDCYGLDFIRACAWIRENCPHAQISGGISNLSFSFRGNEQVREAMHSVFLKHAMDNGLAMAIVNPAGLVPYSDLDPELRTAAEDVVLCRGTDSAEKLLALALKIKNEGDTQKGAGTPPAGDSEAWRNADPEERIVYAMVRGADTYIETDVLELRRKFPRSLDIVEGPLMRGMKEVGTRFGEGRMFLPQVIRSARVMKKAVAVLEPFIQEEKAAGDEGRSGESRKIILATVKGDVHDIGKNIVGVVLGCNGYDVLDLGVMIPSDEILDAARRENACAIGLSGLITPSLDEMVRTARAMEERGFTIPLIIGGATTSLAHTALRIAPEYSGPVVYVPDASRSAEAMHALLSETERPRFLEDLRGQYGKAAENHETISGRRELVSITEARRNRIPPETSGAPEPPVKGITQFDGYPIERVVPYIDWDGFFRFWDLNKRKNPGAAGEFNRAREDVLDDAKRLLDQISSEGLLRLTGVIGFFPAFSRNDDVVLSAYTENASGCGSAGEGPELGRFCFLRNQELKRAGSPNPCLADFILPPAEDQNSVPRDWAGLFALSAGSGLQELRERFRRENDDYQAFLAASLADRLAEAFSEEIHLRVRREFWGYAPDENLSPGEILAGKYRGIRPGFGYPACPDHHDKETVFSLLEARTRCGFDLTPAAMMVPASSVCGMYFAAPGAFYFGIGDIGEDQLLDWARRKGITPEEAKKRLGRI</sequence>
<dbReference type="InterPro" id="IPR000489">
    <property type="entry name" value="Pterin-binding_dom"/>
</dbReference>
<gene>
    <name evidence="30" type="primary">metH</name>
    <name evidence="30" type="ORF">JFL75_05000</name>
</gene>
<dbReference type="Pfam" id="PF02965">
    <property type="entry name" value="Met_synt_B12"/>
    <property type="match status" value="1"/>
</dbReference>
<organism evidence="30 31">
    <name type="scientific">Breznakiella homolactica</name>
    <dbReference type="NCBI Taxonomy" id="2798577"/>
    <lineage>
        <taxon>Bacteria</taxon>
        <taxon>Pseudomonadati</taxon>
        <taxon>Spirochaetota</taxon>
        <taxon>Spirochaetia</taxon>
        <taxon>Spirochaetales</taxon>
        <taxon>Breznakiellaceae</taxon>
        <taxon>Breznakiella</taxon>
    </lineage>
</organism>
<reference evidence="30" key="1">
    <citation type="submission" date="2021-01" db="EMBL/GenBank/DDBJ databases">
        <title>Description of Breznakiella homolactica.</title>
        <authorList>
            <person name="Song Y."/>
            <person name="Brune A."/>
        </authorList>
    </citation>
    <scope>NUCLEOTIDE SEQUENCE</scope>
    <source>
        <strain evidence="30">RmG30</strain>
    </source>
</reference>
<evidence type="ECO:0000259" key="26">
    <source>
        <dbReference type="PROSITE" id="PS50972"/>
    </source>
</evidence>
<dbReference type="InterPro" id="IPR011822">
    <property type="entry name" value="MetH"/>
</dbReference>
<keyword evidence="16 21" id="KW-0486">Methionine biosynthesis</keyword>
<dbReference type="PROSITE" id="PS50972">
    <property type="entry name" value="PTERIN_BINDING"/>
    <property type="match status" value="1"/>
</dbReference>
<feature type="binding site" evidence="23">
    <location>
        <position position="814"/>
    </location>
    <ligand>
        <name>methylcob(III)alamin</name>
        <dbReference type="ChEBI" id="CHEBI:28115"/>
    </ligand>
</feature>
<dbReference type="SUPFAM" id="SSF56507">
    <property type="entry name" value="Methionine synthase activation domain-like"/>
    <property type="match status" value="1"/>
</dbReference>
<comment type="cofactor">
    <cofactor evidence="2 21 24">
        <name>Zn(2+)</name>
        <dbReference type="ChEBI" id="CHEBI:29105"/>
    </cofactor>
</comment>
<feature type="domain" description="Pterin-binding" evidence="26">
    <location>
        <begin position="353"/>
        <end position="613"/>
    </location>
</feature>
<dbReference type="CDD" id="cd02069">
    <property type="entry name" value="methionine_synthase_B12_BD"/>
    <property type="match status" value="1"/>
</dbReference>
<name>A0A7T8BBD1_9SPIR</name>
<dbReference type="GO" id="GO:0005829">
    <property type="term" value="C:cytosol"/>
    <property type="evidence" value="ECO:0007669"/>
    <property type="project" value="TreeGrafter"/>
</dbReference>